<reference evidence="6 7" key="1">
    <citation type="journal article" date="2020" name="Microorganisms">
        <title>Polyphasic Characterisation of Cedecea colo sp. nov., a New Enteric Bacterium Isolated from the Koala Hindgut.</title>
        <authorList>
            <person name="Boath J.M."/>
            <person name="Dakhal S."/>
            <person name="Van T.T.H."/>
            <person name="Moore R.J."/>
            <person name="Dekiwadia C."/>
            <person name="Macreadie I.G."/>
        </authorList>
    </citation>
    <scope>NUCLEOTIDE SEQUENCE [LARGE SCALE GENOMIC DNA]</scope>
    <source>
        <strain evidence="6 7">ZA</strain>
    </source>
</reference>
<evidence type="ECO:0000256" key="1">
    <source>
        <dbReference type="ARBA" id="ARBA00009437"/>
    </source>
</evidence>
<dbReference type="PROSITE" id="PS50931">
    <property type="entry name" value="HTH_LYSR"/>
    <property type="match status" value="1"/>
</dbReference>
<dbReference type="Gene3D" id="3.40.190.290">
    <property type="match status" value="1"/>
</dbReference>
<dbReference type="SUPFAM" id="SSF53850">
    <property type="entry name" value="Periplasmic binding protein-like II"/>
    <property type="match status" value="1"/>
</dbReference>
<dbReference type="InterPro" id="IPR000847">
    <property type="entry name" value="LysR_HTH_N"/>
</dbReference>
<evidence type="ECO:0000256" key="4">
    <source>
        <dbReference type="ARBA" id="ARBA00023163"/>
    </source>
</evidence>
<sequence length="312" mass="35297">MLDHETIRSFIKVAETGSFSQAASSLHKTPAAISYRIKSLEEHIGTLLFMRTTRTVKLTLAGEHLLEQCREWISWVEAMPNELQQINAGVERQINIVVNNLLYRPEAAAKFLTGLHQRFPFTQFQLSRQVYMGVWDTLLYDDFHLAIGVTGSESLSNNISLHPLGEISWVFVIAPDHPLAQHRTDLPISEDRLRHYPAINIDDTSHTLTRRIAWLLPGQKEIKVPDISAKLECHLSGLGIGFLPQNLCQQWLDSGHLISRKVAHARQPSQLSLAWKSASVGKVIREIVAQFQRNDVGIRGFLEYVDRRAGLS</sequence>
<dbReference type="InterPro" id="IPR050176">
    <property type="entry name" value="LTTR"/>
</dbReference>
<keyword evidence="2" id="KW-0805">Transcription regulation</keyword>
<dbReference type="PANTHER" id="PTHR30579">
    <property type="entry name" value="TRANSCRIPTIONAL REGULATOR"/>
    <property type="match status" value="1"/>
</dbReference>
<dbReference type="InterPro" id="IPR036390">
    <property type="entry name" value="WH_DNA-bd_sf"/>
</dbReference>
<dbReference type="RefSeq" id="WP_167609906.1">
    <property type="nucleotide sequence ID" value="NZ_SOYS01000003.1"/>
</dbReference>
<comment type="similarity">
    <text evidence="1">Belongs to the LysR transcriptional regulatory family.</text>
</comment>
<evidence type="ECO:0000313" key="7">
    <source>
        <dbReference type="Proteomes" id="UP000697927"/>
    </source>
</evidence>
<evidence type="ECO:0000256" key="2">
    <source>
        <dbReference type="ARBA" id="ARBA00023015"/>
    </source>
</evidence>
<comment type="caution">
    <text evidence="6">The sequence shown here is derived from an EMBL/GenBank/DDBJ whole genome shotgun (WGS) entry which is preliminary data.</text>
</comment>
<proteinExistence type="inferred from homology"/>
<dbReference type="InterPro" id="IPR005119">
    <property type="entry name" value="LysR_subst-bd"/>
</dbReference>
<dbReference type="Pfam" id="PF03466">
    <property type="entry name" value="LysR_substrate"/>
    <property type="match status" value="1"/>
</dbReference>
<gene>
    <name evidence="6" type="primary">allS</name>
    <name evidence="6" type="ORF">E2L00_08715</name>
</gene>
<evidence type="ECO:0000256" key="3">
    <source>
        <dbReference type="ARBA" id="ARBA00023125"/>
    </source>
</evidence>
<dbReference type="EMBL" id="SOYS01000003">
    <property type="protein sequence ID" value="NIY47606.1"/>
    <property type="molecule type" value="Genomic_DNA"/>
</dbReference>
<dbReference type="PRINTS" id="PR00039">
    <property type="entry name" value="HTHLYSR"/>
</dbReference>
<evidence type="ECO:0000259" key="5">
    <source>
        <dbReference type="PROSITE" id="PS50931"/>
    </source>
</evidence>
<dbReference type="Proteomes" id="UP000697927">
    <property type="component" value="Unassembled WGS sequence"/>
</dbReference>
<dbReference type="NCBIfam" id="NF007501">
    <property type="entry name" value="PRK10094.1"/>
    <property type="match status" value="1"/>
</dbReference>
<dbReference type="Pfam" id="PF00126">
    <property type="entry name" value="HTH_1"/>
    <property type="match status" value="1"/>
</dbReference>
<dbReference type="Gene3D" id="1.10.10.10">
    <property type="entry name" value="Winged helix-like DNA-binding domain superfamily/Winged helix DNA-binding domain"/>
    <property type="match status" value="1"/>
</dbReference>
<protein>
    <submittedName>
        <fullName evidence="6">HTH-type transcriptional activator AllS</fullName>
    </submittedName>
</protein>
<keyword evidence="7" id="KW-1185">Reference proteome</keyword>
<organism evidence="6 7">
    <name type="scientific">Cedecea colo</name>
    <dbReference type="NCBI Taxonomy" id="2552946"/>
    <lineage>
        <taxon>Bacteria</taxon>
        <taxon>Pseudomonadati</taxon>
        <taxon>Pseudomonadota</taxon>
        <taxon>Gammaproteobacteria</taxon>
        <taxon>Enterobacterales</taxon>
        <taxon>Enterobacteriaceae</taxon>
        <taxon>Cedecea</taxon>
    </lineage>
</organism>
<dbReference type="PANTHER" id="PTHR30579:SF0">
    <property type="entry name" value="HTH-TYPE TRANSCRIPTIONAL ACTIVATOR ALLS"/>
    <property type="match status" value="1"/>
</dbReference>
<accession>A0ABX0VN18</accession>
<keyword evidence="4" id="KW-0804">Transcription</keyword>
<name>A0ABX0VN18_9ENTR</name>
<evidence type="ECO:0000313" key="6">
    <source>
        <dbReference type="EMBL" id="NIY47606.1"/>
    </source>
</evidence>
<keyword evidence="3" id="KW-0238">DNA-binding</keyword>
<dbReference type="InterPro" id="IPR036388">
    <property type="entry name" value="WH-like_DNA-bd_sf"/>
</dbReference>
<feature type="domain" description="HTH lysR-type" evidence="5">
    <location>
        <begin position="7"/>
        <end position="59"/>
    </location>
</feature>
<dbReference type="SUPFAM" id="SSF46785">
    <property type="entry name" value="Winged helix' DNA-binding domain"/>
    <property type="match status" value="1"/>
</dbReference>